<comment type="caution">
    <text evidence="2">The sequence shown here is derived from an EMBL/GenBank/DDBJ whole genome shotgun (WGS) entry which is preliminary data.</text>
</comment>
<dbReference type="Proteomes" id="UP001141259">
    <property type="component" value="Unassembled WGS sequence"/>
</dbReference>
<dbReference type="RefSeq" id="WP_259626692.1">
    <property type="nucleotide sequence ID" value="NZ_JANYMP010000017.1"/>
</dbReference>
<dbReference type="AlphaFoldDB" id="A0A9X3AIY8"/>
<dbReference type="GO" id="GO:0003824">
    <property type="term" value="F:catalytic activity"/>
    <property type="evidence" value="ECO:0007669"/>
    <property type="project" value="InterPro"/>
</dbReference>
<dbReference type="Pfam" id="PF04961">
    <property type="entry name" value="FTCD_C"/>
    <property type="match status" value="1"/>
</dbReference>
<dbReference type="InterPro" id="IPR036178">
    <property type="entry name" value="Formintransfe-cycloase-like_sf"/>
</dbReference>
<protein>
    <submittedName>
        <fullName evidence="2">Cyclodeaminase/cyclohydrolase family protein</fullName>
    </submittedName>
</protein>
<organism evidence="2 3">
    <name type="scientific">Umezawaea endophytica</name>
    <dbReference type="NCBI Taxonomy" id="1654476"/>
    <lineage>
        <taxon>Bacteria</taxon>
        <taxon>Bacillati</taxon>
        <taxon>Actinomycetota</taxon>
        <taxon>Actinomycetes</taxon>
        <taxon>Pseudonocardiales</taxon>
        <taxon>Pseudonocardiaceae</taxon>
        <taxon>Umezawaea</taxon>
    </lineage>
</organism>
<accession>A0A9X3AIY8</accession>
<name>A0A9X3AIY8_9PSEU</name>
<evidence type="ECO:0000313" key="2">
    <source>
        <dbReference type="EMBL" id="MCS7481200.1"/>
    </source>
</evidence>
<gene>
    <name evidence="2" type="ORF">NZH93_30460</name>
</gene>
<sequence>MRDQPVGEFLEQLAARVSAPGGGATAALHAAQSAALLGMVARYSDGPKYAEHSVTISSVLAEVDVLRVEALQLADDDARAFTAVTDAYRLPKGPERSAAIAEALAGAAVPPSRTIAVAERLVALAEALLPVGNRNVITDVAAAADAARAAATTARVNVEINGAAVVSDVDALVARADQVTASVREEISK</sequence>
<keyword evidence="3" id="KW-1185">Reference proteome</keyword>
<reference evidence="2" key="1">
    <citation type="submission" date="2022-08" db="EMBL/GenBank/DDBJ databases">
        <authorList>
            <person name="Tistechok S."/>
            <person name="Samborskyy M."/>
            <person name="Roman I."/>
        </authorList>
    </citation>
    <scope>NUCLEOTIDE SEQUENCE</scope>
    <source>
        <strain evidence="2">DSM 103496</strain>
    </source>
</reference>
<dbReference type="EMBL" id="JANYMP010000017">
    <property type="protein sequence ID" value="MCS7481200.1"/>
    <property type="molecule type" value="Genomic_DNA"/>
</dbReference>
<evidence type="ECO:0000259" key="1">
    <source>
        <dbReference type="Pfam" id="PF04961"/>
    </source>
</evidence>
<dbReference type="SUPFAM" id="SSF101262">
    <property type="entry name" value="Methenyltetrahydrofolate cyclohydrolase-like"/>
    <property type="match status" value="1"/>
</dbReference>
<proteinExistence type="predicted"/>
<dbReference type="Gene3D" id="1.20.120.680">
    <property type="entry name" value="Formiminotetrahydrofolate cyclodeaminase monomer, up-and-down helical bundle"/>
    <property type="match status" value="1"/>
</dbReference>
<feature type="domain" description="Cyclodeaminase/cyclohydrolase" evidence="1">
    <location>
        <begin position="6"/>
        <end position="164"/>
    </location>
</feature>
<dbReference type="InterPro" id="IPR007044">
    <property type="entry name" value="Cyclodeamin/CycHdrlase"/>
</dbReference>
<evidence type="ECO:0000313" key="3">
    <source>
        <dbReference type="Proteomes" id="UP001141259"/>
    </source>
</evidence>